<organism evidence="1">
    <name type="scientific">Bradyrhizobium diazoefficiens</name>
    <dbReference type="NCBI Taxonomy" id="1355477"/>
    <lineage>
        <taxon>Bacteria</taxon>
        <taxon>Pseudomonadati</taxon>
        <taxon>Pseudomonadota</taxon>
        <taxon>Alphaproteobacteria</taxon>
        <taxon>Hyphomicrobiales</taxon>
        <taxon>Nitrobacteraceae</taxon>
        <taxon>Bradyrhizobium</taxon>
    </lineage>
</organism>
<gene>
    <name evidence="1" type="ORF">XF3B_63190</name>
</gene>
<dbReference type="EMBL" id="AP023093">
    <property type="protein sequence ID" value="BCE41288.1"/>
    <property type="molecule type" value="Genomic_DNA"/>
</dbReference>
<dbReference type="AlphaFoldDB" id="A0A809YTD1"/>
<protein>
    <submittedName>
        <fullName evidence="1">Uncharacterized protein</fullName>
    </submittedName>
</protein>
<evidence type="ECO:0000313" key="1">
    <source>
        <dbReference type="EMBL" id="BCE41288.1"/>
    </source>
</evidence>
<dbReference type="RefSeq" id="WP_370192719.1">
    <property type="nucleotide sequence ID" value="NZ_JBGCAZ010000001.1"/>
</dbReference>
<accession>A0A809YTD1</accession>
<proteinExistence type="predicted"/>
<sequence>MLMKMNWRTPAIAAQRVGCSVPAMLMLRIELDRVLLPLVMHVRGDCVDAFECGLPMGFRTGRFDHDLVDAPLPG</sequence>
<name>A0A809YTD1_9BRAD</name>
<reference evidence="1" key="1">
    <citation type="submission" date="2020-05" db="EMBL/GenBank/DDBJ databases">
        <title>Complete genome sequence of Bradyrhizobium diazoefficiens XF3 isolated from soybean nodule.</title>
        <authorList>
            <person name="Noda R."/>
            <person name="Kakizaki K."/>
            <person name="Minamisawa K."/>
        </authorList>
    </citation>
    <scope>NUCLEOTIDE SEQUENCE</scope>
    <source>
        <strain evidence="1">XF3</strain>
    </source>
</reference>